<feature type="chain" id="PRO_5038794039" description="VWFA domain-containing protein" evidence="1">
    <location>
        <begin position="21"/>
        <end position="446"/>
    </location>
</feature>
<dbReference type="InterPro" id="IPR036465">
    <property type="entry name" value="vWFA_dom_sf"/>
</dbReference>
<dbReference type="PROSITE" id="PS51257">
    <property type="entry name" value="PROKAR_LIPOPROTEIN"/>
    <property type="match status" value="1"/>
</dbReference>
<evidence type="ECO:0000259" key="2">
    <source>
        <dbReference type="PROSITE" id="PS50234"/>
    </source>
</evidence>
<dbReference type="RefSeq" id="WP_113657783.1">
    <property type="nucleotide sequence ID" value="NZ_KZ845664.1"/>
</dbReference>
<name>A0A364K742_9BACL</name>
<comment type="caution">
    <text evidence="3">The sequence shown here is derived from an EMBL/GenBank/DDBJ whole genome shotgun (WGS) entry which is preliminary data.</text>
</comment>
<dbReference type="PROSITE" id="PS50234">
    <property type="entry name" value="VWFA"/>
    <property type="match status" value="1"/>
</dbReference>
<dbReference type="Proteomes" id="UP000251213">
    <property type="component" value="Unassembled WGS sequence"/>
</dbReference>
<feature type="signal peptide" evidence="1">
    <location>
        <begin position="1"/>
        <end position="20"/>
    </location>
</feature>
<reference evidence="3 4" key="1">
    <citation type="submission" date="2018-06" db="EMBL/GenBank/DDBJ databases">
        <title>Thermoflavimicrobium daqus sp. nov., a thermophilic microbe isolated from Moutai-flavour Daqu.</title>
        <authorList>
            <person name="Wang X."/>
            <person name="Zhou H."/>
        </authorList>
    </citation>
    <scope>NUCLEOTIDE SEQUENCE [LARGE SCALE GENOMIC DNA]</scope>
    <source>
        <strain evidence="3 4">FBKL4.011</strain>
    </source>
</reference>
<dbReference type="Pfam" id="PF00092">
    <property type="entry name" value="VWA"/>
    <property type="match status" value="1"/>
</dbReference>
<protein>
    <recommendedName>
        <fullName evidence="2">VWFA domain-containing protein</fullName>
    </recommendedName>
</protein>
<organism evidence="3 4">
    <name type="scientific">Thermoflavimicrobium daqui</name>
    <dbReference type="NCBI Taxonomy" id="2137476"/>
    <lineage>
        <taxon>Bacteria</taxon>
        <taxon>Bacillati</taxon>
        <taxon>Bacillota</taxon>
        <taxon>Bacilli</taxon>
        <taxon>Bacillales</taxon>
        <taxon>Thermoactinomycetaceae</taxon>
        <taxon>Thermoflavimicrobium</taxon>
    </lineage>
</organism>
<dbReference type="AlphaFoldDB" id="A0A364K742"/>
<dbReference type="Gene3D" id="3.40.50.410">
    <property type="entry name" value="von Willebrand factor, type A domain"/>
    <property type="match status" value="1"/>
</dbReference>
<reference evidence="3 4" key="2">
    <citation type="submission" date="2018-06" db="EMBL/GenBank/DDBJ databases">
        <authorList>
            <person name="Zhirakovskaya E."/>
        </authorList>
    </citation>
    <scope>NUCLEOTIDE SEQUENCE [LARGE SCALE GENOMIC DNA]</scope>
    <source>
        <strain evidence="3 4">FBKL4.011</strain>
    </source>
</reference>
<accession>A0A364K742</accession>
<gene>
    <name evidence="3" type="ORF">DL897_03595</name>
</gene>
<keyword evidence="4" id="KW-1185">Reference proteome</keyword>
<evidence type="ECO:0000256" key="1">
    <source>
        <dbReference type="SAM" id="SignalP"/>
    </source>
</evidence>
<sequence length="446" mass="50211">MDRKNYLLILISLMIGALTACTSSGISPKEIAMTPKITKQKNEKKEPAKEAKGMLLEGPGKWSGDQYDQGKVNQSLDQISGQMSSIEAYSYLLQLLAEDYRSATEKLDRFNPYLTPKLKEKPGKSTNQKIHIAILLDSSGSMGQVVNGGQKMKLAKRAIQEFAAKLPKESSISLRVYGHLGSNEAKDKEISCKSSELVYAQDSYHHERFTSALHRFDPTGYTPLARGLQEVRKDLPPAKEGEQNIVYVVSDGEETCGGDPVAEIVKLKQAPVKAIVQVIGFDVNDQGQQALKEMAQAADGTYTTVDSGAALQNYWRSEHTRLLFDWLGWRAANELELITLAKDKKDELEKIASPRIVLGGKDQKSLLYALASQEKQRLMEAANYLIKKGKIADGKLLQEKISYRYRAIELYVRKRYHQLLETIEKNQQHYQKAIQDQYQQKENEYD</sequence>
<dbReference type="InterPro" id="IPR002035">
    <property type="entry name" value="VWF_A"/>
</dbReference>
<dbReference type="EMBL" id="QJKK01000002">
    <property type="protein sequence ID" value="RAL26098.1"/>
    <property type="molecule type" value="Genomic_DNA"/>
</dbReference>
<feature type="domain" description="VWFA" evidence="2">
    <location>
        <begin position="131"/>
        <end position="327"/>
    </location>
</feature>
<dbReference type="OrthoDB" id="9783818at2"/>
<proteinExistence type="predicted"/>
<evidence type="ECO:0000313" key="4">
    <source>
        <dbReference type="Proteomes" id="UP000251213"/>
    </source>
</evidence>
<dbReference type="SUPFAM" id="SSF53300">
    <property type="entry name" value="vWA-like"/>
    <property type="match status" value="1"/>
</dbReference>
<keyword evidence="1" id="KW-0732">Signal</keyword>
<evidence type="ECO:0000313" key="3">
    <source>
        <dbReference type="EMBL" id="RAL26098.1"/>
    </source>
</evidence>
<dbReference type="SMART" id="SM00327">
    <property type="entry name" value="VWA"/>
    <property type="match status" value="1"/>
</dbReference>